<feature type="transmembrane region" description="Helical" evidence="8">
    <location>
        <begin position="482"/>
        <end position="503"/>
    </location>
</feature>
<dbReference type="PROSITE" id="PS50928">
    <property type="entry name" value="ABC_TM1"/>
    <property type="match status" value="1"/>
</dbReference>
<comment type="caution">
    <text evidence="10">The sequence shown here is derived from an EMBL/GenBank/DDBJ whole genome shotgun (WGS) entry which is preliminary data.</text>
</comment>
<proteinExistence type="predicted"/>
<dbReference type="SUPFAM" id="SSF161098">
    <property type="entry name" value="MetI-like"/>
    <property type="match status" value="2"/>
</dbReference>
<dbReference type="Gene3D" id="1.10.3720.10">
    <property type="entry name" value="MetI-like"/>
    <property type="match status" value="2"/>
</dbReference>
<feature type="transmembrane region" description="Helical" evidence="8">
    <location>
        <begin position="239"/>
        <end position="260"/>
    </location>
</feature>
<dbReference type="Proteomes" id="UP000291424">
    <property type="component" value="Unassembled WGS sequence"/>
</dbReference>
<protein>
    <submittedName>
        <fullName evidence="10">Thiamine ABC transporter permease</fullName>
    </submittedName>
</protein>
<keyword evidence="4" id="KW-0997">Cell inner membrane</keyword>
<dbReference type="PANTHER" id="PTHR30183">
    <property type="entry name" value="MOLYBDENUM TRANSPORT SYSTEM PERMEASE PROTEIN MODB"/>
    <property type="match status" value="1"/>
</dbReference>
<keyword evidence="5 8" id="KW-0812">Transmembrane</keyword>
<feature type="transmembrane region" description="Helical" evidence="8">
    <location>
        <begin position="131"/>
        <end position="155"/>
    </location>
</feature>
<evidence type="ECO:0000256" key="4">
    <source>
        <dbReference type="ARBA" id="ARBA00022519"/>
    </source>
</evidence>
<gene>
    <name evidence="10" type="ORF">E0L20_13370</name>
</gene>
<feature type="transmembrane region" description="Helical" evidence="8">
    <location>
        <begin position="12"/>
        <end position="33"/>
    </location>
</feature>
<feature type="domain" description="ABC transmembrane type-1" evidence="9">
    <location>
        <begin position="54"/>
        <end position="256"/>
    </location>
</feature>
<feature type="transmembrane region" description="Helical" evidence="8">
    <location>
        <begin position="178"/>
        <end position="201"/>
    </location>
</feature>
<reference evidence="10 11" key="1">
    <citation type="submission" date="2019-02" db="EMBL/GenBank/DDBJ databases">
        <title>The draft genome of Enterobacter spp. strains.</title>
        <authorList>
            <person name="Wang C."/>
            <person name="Feng Y."/>
            <person name="Zong Z."/>
        </authorList>
    </citation>
    <scope>NUCLEOTIDE SEQUENCE [LARGE SCALE GENOMIC DNA]</scope>
    <source>
        <strain evidence="10 11">WCHEW120002</strain>
    </source>
</reference>
<keyword evidence="6 8" id="KW-1133">Transmembrane helix</keyword>
<keyword evidence="3" id="KW-1003">Cell membrane</keyword>
<dbReference type="AlphaFoldDB" id="A0A4R0GA31"/>
<dbReference type="GO" id="GO:0005886">
    <property type="term" value="C:plasma membrane"/>
    <property type="evidence" value="ECO:0007669"/>
    <property type="project" value="UniProtKB-SubCell"/>
</dbReference>
<organism evidence="10 11">
    <name type="scientific">Enterobacter wuhouensis</name>
    <dbReference type="NCBI Taxonomy" id="2529381"/>
    <lineage>
        <taxon>Bacteria</taxon>
        <taxon>Pseudomonadati</taxon>
        <taxon>Pseudomonadota</taxon>
        <taxon>Gammaproteobacteria</taxon>
        <taxon>Enterobacterales</taxon>
        <taxon>Enterobacteriaceae</taxon>
        <taxon>Enterobacter</taxon>
    </lineage>
</organism>
<evidence type="ECO:0000313" key="11">
    <source>
        <dbReference type="Proteomes" id="UP000291424"/>
    </source>
</evidence>
<evidence type="ECO:0000256" key="1">
    <source>
        <dbReference type="ARBA" id="ARBA00004429"/>
    </source>
</evidence>
<evidence type="ECO:0000259" key="9">
    <source>
        <dbReference type="PROSITE" id="PS50928"/>
    </source>
</evidence>
<evidence type="ECO:0000256" key="2">
    <source>
        <dbReference type="ARBA" id="ARBA00022448"/>
    </source>
</evidence>
<feature type="transmembrane region" description="Helical" evidence="8">
    <location>
        <begin position="376"/>
        <end position="395"/>
    </location>
</feature>
<evidence type="ECO:0000256" key="3">
    <source>
        <dbReference type="ARBA" id="ARBA00022475"/>
    </source>
</evidence>
<dbReference type="OrthoDB" id="7852521at2"/>
<evidence type="ECO:0000256" key="7">
    <source>
        <dbReference type="ARBA" id="ARBA00023136"/>
    </source>
</evidence>
<evidence type="ECO:0000256" key="5">
    <source>
        <dbReference type="ARBA" id="ARBA00022692"/>
    </source>
</evidence>
<dbReference type="EMBL" id="SJOO01000005">
    <property type="protein sequence ID" value="TCB91821.1"/>
    <property type="molecule type" value="Genomic_DNA"/>
</dbReference>
<feature type="transmembrane region" description="Helical" evidence="8">
    <location>
        <begin position="92"/>
        <end position="111"/>
    </location>
</feature>
<name>A0A4R0GA31_9ENTR</name>
<dbReference type="RefSeq" id="WP_131634366.1">
    <property type="nucleotide sequence ID" value="NZ_SJOO01000005.1"/>
</dbReference>
<feature type="transmembrane region" description="Helical" evidence="8">
    <location>
        <begin position="428"/>
        <end position="449"/>
    </location>
</feature>
<feature type="transmembrane region" description="Helical" evidence="8">
    <location>
        <begin position="53"/>
        <end position="80"/>
    </location>
</feature>
<feature type="transmembrane region" description="Helical" evidence="8">
    <location>
        <begin position="288"/>
        <end position="305"/>
    </location>
</feature>
<comment type="subcellular location">
    <subcellularLocation>
        <location evidence="1">Cell inner membrane</location>
        <topology evidence="1">Multi-pass membrane protein</topology>
    </subcellularLocation>
</comment>
<keyword evidence="7 8" id="KW-0472">Membrane</keyword>
<accession>A0A4R0GA31</accession>
<dbReference type="InterPro" id="IPR035906">
    <property type="entry name" value="MetI-like_sf"/>
</dbReference>
<evidence type="ECO:0000256" key="6">
    <source>
        <dbReference type="ARBA" id="ARBA00022989"/>
    </source>
</evidence>
<evidence type="ECO:0000256" key="8">
    <source>
        <dbReference type="SAM" id="Phobius"/>
    </source>
</evidence>
<dbReference type="InterPro" id="IPR000515">
    <property type="entry name" value="MetI-like"/>
</dbReference>
<dbReference type="GO" id="GO:0055085">
    <property type="term" value="P:transmembrane transport"/>
    <property type="evidence" value="ECO:0007669"/>
    <property type="project" value="InterPro"/>
</dbReference>
<keyword evidence="2" id="KW-0813">Transport</keyword>
<feature type="transmembrane region" description="Helical" evidence="8">
    <location>
        <begin position="317"/>
        <end position="337"/>
    </location>
</feature>
<dbReference type="CDD" id="cd06261">
    <property type="entry name" value="TM_PBP2"/>
    <property type="match status" value="1"/>
</dbReference>
<dbReference type="PANTHER" id="PTHR30183:SF6">
    <property type="entry name" value="INNER MEMBRANE ABC TRANSPORTER PERMEASE PROTEIN YNJC"/>
    <property type="match status" value="1"/>
</dbReference>
<sequence>MASPLRHPLSWLIAIAIAAIYLPLFPAGVMLAVPALSLANWQSLFDDPQLPQALAATLVSTLIATLGALVIALGCIAALWPGERWRRLHTHLPWLLAVPHVAFATSALLMFAEGGVLYQICSFCSPRLDRYGIGLGLTLAVKESAFVLWAIYAALPETRLGQQNVVLQTLGYGRLQRLCWLMLPTVAPALGAVMLAVLAWSLSVVDVSLILGPGNPPTLAVLAWQWLSQGDAQQQAKGMLLCLLLLLLLALLAALGYGAWRLWRRTLPNLSGIRRCSTVAIPEKSLSWLLPGCGIMCAVILLFLARRASFAYDLVTTSLALGLLSSLLALGLIFVWLEWGPPRGALWVWLPLALPALPLVSGQYTVALALGIDGQFIAVLWSHLLWVFPWMLLIVQPAWRRLDPRLILTARTLGWRRAKRFWLLKCPLLVRPALLAFATGFSVSMAQYMPTLWLGAGRFATLTTEAVALSSGGSVPVLANRALGLLLIAGFIFAVAALLSRLAGRYRRGLR</sequence>
<evidence type="ECO:0000313" key="10">
    <source>
        <dbReference type="EMBL" id="TCB91821.1"/>
    </source>
</evidence>